<dbReference type="InterPro" id="IPR013099">
    <property type="entry name" value="K_chnl_dom"/>
</dbReference>
<name>A0A0Q3I382_9HYPH</name>
<evidence type="ECO:0000313" key="12">
    <source>
        <dbReference type="Proteomes" id="UP000051562"/>
    </source>
</evidence>
<keyword evidence="3 8" id="KW-0812">Transmembrane</keyword>
<feature type="domain" description="Potassium channel" evidence="9">
    <location>
        <begin position="29"/>
        <end position="100"/>
    </location>
</feature>
<sequence length="110" mass="12292">MDHKEKRRTFFFALVRQIQVIWPILSGVLVVMVGLGLLIGRIEDWRVGEALYFTFVTGLTIGYGDFAPRHLSSRMLALIIGFNGIVLTGLVAAISVQALRATETDRTEKK</sequence>
<dbReference type="RefSeq" id="WP_055729238.1">
    <property type="nucleotide sequence ID" value="NZ_FUYX01000006.1"/>
</dbReference>
<dbReference type="Proteomes" id="UP000190130">
    <property type="component" value="Unassembled WGS sequence"/>
</dbReference>
<dbReference type="GO" id="GO:0022841">
    <property type="term" value="F:potassium ion leak channel activity"/>
    <property type="evidence" value="ECO:0007669"/>
    <property type="project" value="TreeGrafter"/>
</dbReference>
<dbReference type="InterPro" id="IPR003280">
    <property type="entry name" value="2pore_dom_K_chnl"/>
</dbReference>
<evidence type="ECO:0000313" key="11">
    <source>
        <dbReference type="EMBL" id="SKB83616.1"/>
    </source>
</evidence>
<organism evidence="10 12">
    <name type="scientific">Bosea thiooxidans</name>
    <dbReference type="NCBI Taxonomy" id="53254"/>
    <lineage>
        <taxon>Bacteria</taxon>
        <taxon>Pseudomonadati</taxon>
        <taxon>Pseudomonadota</taxon>
        <taxon>Alphaproteobacteria</taxon>
        <taxon>Hyphomicrobiales</taxon>
        <taxon>Boseaceae</taxon>
        <taxon>Bosea</taxon>
    </lineage>
</organism>
<accession>A0A0Q3I382</accession>
<keyword evidence="5" id="KW-0406">Ion transport</keyword>
<evidence type="ECO:0000256" key="8">
    <source>
        <dbReference type="SAM" id="Phobius"/>
    </source>
</evidence>
<protein>
    <submittedName>
        <fullName evidence="10">Ion channel</fullName>
    </submittedName>
</protein>
<evidence type="ECO:0000256" key="3">
    <source>
        <dbReference type="ARBA" id="ARBA00022692"/>
    </source>
</evidence>
<dbReference type="Proteomes" id="UP000051562">
    <property type="component" value="Unassembled WGS sequence"/>
</dbReference>
<dbReference type="Pfam" id="PF07885">
    <property type="entry name" value="Ion_trans_2"/>
    <property type="match status" value="1"/>
</dbReference>
<dbReference type="OrthoDB" id="8438242at2"/>
<keyword evidence="4 8" id="KW-1133">Transmembrane helix</keyword>
<dbReference type="PANTHER" id="PTHR11003">
    <property type="entry name" value="POTASSIUM CHANNEL, SUBFAMILY K"/>
    <property type="match status" value="1"/>
</dbReference>
<dbReference type="AlphaFoldDB" id="A0A0Q3I382"/>
<keyword evidence="7" id="KW-0407">Ion channel</keyword>
<comment type="subcellular location">
    <subcellularLocation>
        <location evidence="1">Membrane</location>
        <topology evidence="1">Multi-pass membrane protein</topology>
    </subcellularLocation>
</comment>
<dbReference type="GO" id="GO:0030322">
    <property type="term" value="P:stabilization of membrane potential"/>
    <property type="evidence" value="ECO:0007669"/>
    <property type="project" value="TreeGrafter"/>
</dbReference>
<evidence type="ECO:0000256" key="5">
    <source>
        <dbReference type="ARBA" id="ARBA00023065"/>
    </source>
</evidence>
<feature type="transmembrane region" description="Helical" evidence="8">
    <location>
        <begin position="76"/>
        <end position="99"/>
    </location>
</feature>
<dbReference type="EMBL" id="FUYX01000006">
    <property type="protein sequence ID" value="SKB83616.1"/>
    <property type="molecule type" value="Genomic_DNA"/>
</dbReference>
<evidence type="ECO:0000256" key="4">
    <source>
        <dbReference type="ARBA" id="ARBA00022989"/>
    </source>
</evidence>
<gene>
    <name evidence="10" type="ORF">ARD30_17630</name>
    <name evidence="11" type="ORF">SAMN05660750_02544</name>
</gene>
<evidence type="ECO:0000256" key="6">
    <source>
        <dbReference type="ARBA" id="ARBA00023136"/>
    </source>
</evidence>
<dbReference type="PANTHER" id="PTHR11003:SF334">
    <property type="entry name" value="FI03418P"/>
    <property type="match status" value="1"/>
</dbReference>
<dbReference type="GO" id="GO:0015271">
    <property type="term" value="F:outward rectifier potassium channel activity"/>
    <property type="evidence" value="ECO:0007669"/>
    <property type="project" value="TreeGrafter"/>
</dbReference>
<dbReference type="Gene3D" id="1.10.287.70">
    <property type="match status" value="1"/>
</dbReference>
<keyword evidence="2" id="KW-0813">Transport</keyword>
<keyword evidence="12" id="KW-1185">Reference proteome</keyword>
<reference evidence="10 12" key="1">
    <citation type="submission" date="2015-10" db="EMBL/GenBank/DDBJ databases">
        <title>Draft genome of Bosea thiooxidans.</title>
        <authorList>
            <person name="Wang X."/>
        </authorList>
    </citation>
    <scope>NUCLEOTIDE SEQUENCE [LARGE SCALE GENOMIC DNA]</scope>
    <source>
        <strain evidence="10 12">CGMCC 9174</strain>
    </source>
</reference>
<reference evidence="11 13" key="2">
    <citation type="submission" date="2017-02" db="EMBL/GenBank/DDBJ databases">
        <authorList>
            <person name="Peterson S.W."/>
        </authorList>
    </citation>
    <scope>NUCLEOTIDE SEQUENCE [LARGE SCALE GENOMIC DNA]</scope>
    <source>
        <strain evidence="11 13">DSM 9653</strain>
    </source>
</reference>
<dbReference type="EMBL" id="LMAR01000049">
    <property type="protein sequence ID" value="KQK29407.1"/>
    <property type="molecule type" value="Genomic_DNA"/>
</dbReference>
<evidence type="ECO:0000256" key="7">
    <source>
        <dbReference type="ARBA" id="ARBA00023303"/>
    </source>
</evidence>
<keyword evidence="6 8" id="KW-0472">Membrane</keyword>
<evidence type="ECO:0000313" key="13">
    <source>
        <dbReference type="Proteomes" id="UP000190130"/>
    </source>
</evidence>
<evidence type="ECO:0000313" key="10">
    <source>
        <dbReference type="EMBL" id="KQK29407.1"/>
    </source>
</evidence>
<dbReference type="GO" id="GO:0005886">
    <property type="term" value="C:plasma membrane"/>
    <property type="evidence" value="ECO:0007669"/>
    <property type="project" value="TreeGrafter"/>
</dbReference>
<evidence type="ECO:0000256" key="1">
    <source>
        <dbReference type="ARBA" id="ARBA00004141"/>
    </source>
</evidence>
<evidence type="ECO:0000256" key="2">
    <source>
        <dbReference type="ARBA" id="ARBA00022448"/>
    </source>
</evidence>
<proteinExistence type="predicted"/>
<feature type="transmembrane region" description="Helical" evidence="8">
    <location>
        <begin position="20"/>
        <end position="39"/>
    </location>
</feature>
<dbReference type="STRING" id="53254.SAMN05660750_02544"/>
<evidence type="ECO:0000259" key="9">
    <source>
        <dbReference type="Pfam" id="PF07885"/>
    </source>
</evidence>
<dbReference type="SUPFAM" id="SSF81324">
    <property type="entry name" value="Voltage-gated potassium channels"/>
    <property type="match status" value="1"/>
</dbReference>